<protein>
    <submittedName>
        <fullName evidence="2">Uncharacterized protein</fullName>
    </submittedName>
</protein>
<reference evidence="2" key="1">
    <citation type="submission" date="2022-11" db="UniProtKB">
        <authorList>
            <consortium name="WormBaseParasite"/>
        </authorList>
    </citation>
    <scope>IDENTIFICATION</scope>
</reference>
<evidence type="ECO:0000313" key="2">
    <source>
        <dbReference type="WBParaSite" id="PS1159_v2.g23210.t1"/>
    </source>
</evidence>
<name>A0AC35G1R3_9BILA</name>
<dbReference type="Proteomes" id="UP000887580">
    <property type="component" value="Unplaced"/>
</dbReference>
<dbReference type="WBParaSite" id="PS1159_v2.g23210.t1">
    <property type="protein sequence ID" value="PS1159_v2.g23210.t1"/>
    <property type="gene ID" value="PS1159_v2.g23210"/>
</dbReference>
<proteinExistence type="predicted"/>
<organism evidence="1 2">
    <name type="scientific">Panagrolaimus sp. PS1159</name>
    <dbReference type="NCBI Taxonomy" id="55785"/>
    <lineage>
        <taxon>Eukaryota</taxon>
        <taxon>Metazoa</taxon>
        <taxon>Ecdysozoa</taxon>
        <taxon>Nematoda</taxon>
        <taxon>Chromadorea</taxon>
        <taxon>Rhabditida</taxon>
        <taxon>Tylenchina</taxon>
        <taxon>Panagrolaimomorpha</taxon>
        <taxon>Panagrolaimoidea</taxon>
        <taxon>Panagrolaimidae</taxon>
        <taxon>Panagrolaimus</taxon>
    </lineage>
</organism>
<accession>A0AC35G1R3</accession>
<sequence length="336" mass="37325">MAFYGSAAAAYAPFAASDAAAFAQSAQYNGANNASRNLYMANADPDYFINPLDDNNAYYENQNNIPLACNPSLNQSCVWQGFVEADDADNDFSTVTAFPSESEANLLVKKYTFFHEFVVTDPNSEEPAEAEQQPQQLLLAIPSYALSEANQTNAALPQLNQLQPQLHRQPSAALCPTVMEANIPCLPEYLEGQVLLGEDHYHHHLTLDNSNSNIFFATNVETNESYIYEYFEQPNSNNSNDSQTAAPICFNLIDGFVDEVRGEMKAEASLPIEFKCTNVFYEVRKWEEEVEESINDHQLQLPSSSSISSSSSSSSPPIYHHYGPPMFLSESPQVYL</sequence>
<evidence type="ECO:0000313" key="1">
    <source>
        <dbReference type="Proteomes" id="UP000887580"/>
    </source>
</evidence>